<evidence type="ECO:0000313" key="12">
    <source>
        <dbReference type="Proteomes" id="UP001146120"/>
    </source>
</evidence>
<feature type="region of interest" description="Disordered" evidence="10">
    <location>
        <begin position="700"/>
        <end position="761"/>
    </location>
</feature>
<evidence type="ECO:0000256" key="1">
    <source>
        <dbReference type="ARBA" id="ARBA00003029"/>
    </source>
</evidence>
<feature type="compositionally biased region" description="Acidic residues" evidence="10">
    <location>
        <begin position="397"/>
        <end position="411"/>
    </location>
</feature>
<comment type="function">
    <text evidence="1">Component of the nexin-dynein regulatory complex (N-DRC), a key regulator of ciliary/flagellar motility which maintains the alignment and integrity of the distal axoneme and regulates microtubule sliding in motile axonemes.</text>
</comment>
<feature type="region of interest" description="Disordered" evidence="10">
    <location>
        <begin position="53"/>
        <end position="78"/>
    </location>
</feature>
<evidence type="ECO:0000256" key="2">
    <source>
        <dbReference type="ARBA" id="ARBA00004611"/>
    </source>
</evidence>
<evidence type="ECO:0000256" key="8">
    <source>
        <dbReference type="ARBA" id="ARBA00023212"/>
    </source>
</evidence>
<dbReference type="AlphaFoldDB" id="A0AAV2ZB85"/>
<evidence type="ECO:0000256" key="9">
    <source>
        <dbReference type="ARBA" id="ARBA00023273"/>
    </source>
</evidence>
<keyword evidence="12" id="KW-1185">Reference proteome</keyword>
<keyword evidence="6" id="KW-0282">Flagellum</keyword>
<feature type="region of interest" description="Disordered" evidence="10">
    <location>
        <begin position="274"/>
        <end position="297"/>
    </location>
</feature>
<evidence type="ECO:0000256" key="5">
    <source>
        <dbReference type="ARBA" id="ARBA00022490"/>
    </source>
</evidence>
<feature type="compositionally biased region" description="Acidic residues" evidence="10">
    <location>
        <begin position="274"/>
        <end position="294"/>
    </location>
</feature>
<proteinExistence type="inferred from homology"/>
<sequence length="761" mass="85656">MQQIRLDVHTVDDVERATRYHTAARTTTVDVFVDSEADRTAVIQTLHSLLTATKTRSHPVSSPLPPPMPAPPRTPASTVTTTSVRQQLDAAFSALSDAQTQREAGDLAAAIALYQQAERGFGAVAPLVTDVRTRELIQTQRAEIATVVTRLNAQQTMEHTLPEPPMPPVPEMTPEPQGDITQRLAQLQTFADGREVDRAQRERRPNADDLRLRLQALRGDPATTPSAADLHERLRRLRGADASALALETIPVTTTSAVDRIVQQAMEEVALGLIEDEEQEEQDINSSDSSDEDTGGATITSTIAFPLLTRPEIGAMDVEAERLVGVLERTVDALELLALLPSGETEATWDAIVSAHEEDARAIESATATALREHFDVEASLVHGTKRTKMGERPETDHEEEDKVELDDEEDDWSNDAMLQYPKTLHRAVRVLGHDKAARDALRRLSATQVSPDVARFIHLWTEAIIHTEQRLGSSPEQDEHVARKLQDASLRVRELEDDRRQVAFELAAEREARQEASFKHLKSIATLREQLREIQRTADEALQSTRRTAEQDQQSALARFEMGRANATEKWLAVSRVEQRVVEMNQQDEDDERRRGMRLGVEYQELLRRYDEEMAALDTAIAEEKRELSSLGGETGILEDHFDQVDEDRHYQLEEQRLLEALERKKRLEQLNVFRLTQRLQAVVRGFLVRRRVRLEEQLKKKRKKKSKKTLKKKKYTSTKPGRPSSSPTKHKATSPSKPPTRPTSAASRPSARPRGPTQR</sequence>
<evidence type="ECO:0000256" key="3">
    <source>
        <dbReference type="ARBA" id="ARBA00009071"/>
    </source>
</evidence>
<evidence type="ECO:0000256" key="6">
    <source>
        <dbReference type="ARBA" id="ARBA00022846"/>
    </source>
</evidence>
<feature type="region of interest" description="Disordered" evidence="10">
    <location>
        <begin position="384"/>
        <end position="411"/>
    </location>
</feature>
<keyword evidence="7" id="KW-0969">Cilium</keyword>
<dbReference type="EMBL" id="DAKRPA010000029">
    <property type="protein sequence ID" value="DBA02639.1"/>
    <property type="molecule type" value="Genomic_DNA"/>
</dbReference>
<dbReference type="PANTHER" id="PTHR31598">
    <property type="entry name" value="IQ DOMAIN-CONTAINING PROTEIN D"/>
    <property type="match status" value="1"/>
</dbReference>
<protein>
    <recommendedName>
        <fullName evidence="4">Dynein regulatory complex protein 10</fullName>
    </recommendedName>
</protein>
<reference evidence="11" key="2">
    <citation type="journal article" date="2023" name="Microbiol Resour">
        <title>Decontamination and Annotation of the Draft Genome Sequence of the Oomycete Lagenidium giganteum ARSEF 373.</title>
        <authorList>
            <person name="Morgan W.R."/>
            <person name="Tartar A."/>
        </authorList>
    </citation>
    <scope>NUCLEOTIDE SEQUENCE</scope>
    <source>
        <strain evidence="11">ARSEF 373</strain>
    </source>
</reference>
<reference evidence="11" key="1">
    <citation type="submission" date="2022-11" db="EMBL/GenBank/DDBJ databases">
        <authorList>
            <person name="Morgan W.R."/>
            <person name="Tartar A."/>
        </authorList>
    </citation>
    <scope>NUCLEOTIDE SEQUENCE</scope>
    <source>
        <strain evidence="11">ARSEF 373</strain>
    </source>
</reference>
<dbReference type="Proteomes" id="UP001146120">
    <property type="component" value="Unassembled WGS sequence"/>
</dbReference>
<evidence type="ECO:0000256" key="4">
    <source>
        <dbReference type="ARBA" id="ARBA00021752"/>
    </source>
</evidence>
<evidence type="ECO:0000313" key="11">
    <source>
        <dbReference type="EMBL" id="DBA02639.1"/>
    </source>
</evidence>
<evidence type="ECO:0000256" key="7">
    <source>
        <dbReference type="ARBA" id="ARBA00023069"/>
    </source>
</evidence>
<dbReference type="InterPro" id="IPR042815">
    <property type="entry name" value="DRC10"/>
</dbReference>
<comment type="subcellular location">
    <subcellularLocation>
        <location evidence="2">Cytoplasm</location>
        <location evidence="2">Cytoskeleton</location>
        <location evidence="2">Flagellum axoneme</location>
    </subcellularLocation>
</comment>
<organism evidence="11 12">
    <name type="scientific">Lagenidium giganteum</name>
    <dbReference type="NCBI Taxonomy" id="4803"/>
    <lineage>
        <taxon>Eukaryota</taxon>
        <taxon>Sar</taxon>
        <taxon>Stramenopiles</taxon>
        <taxon>Oomycota</taxon>
        <taxon>Peronosporomycetes</taxon>
        <taxon>Pythiales</taxon>
        <taxon>Pythiaceae</taxon>
    </lineage>
</organism>
<feature type="compositionally biased region" description="Pro residues" evidence="10">
    <location>
        <begin position="62"/>
        <end position="74"/>
    </location>
</feature>
<comment type="caution">
    <text evidence="11">The sequence shown here is derived from an EMBL/GenBank/DDBJ whole genome shotgun (WGS) entry which is preliminary data.</text>
</comment>
<dbReference type="PANTHER" id="PTHR31598:SF1">
    <property type="entry name" value="DYNEIN REGULATORY COMPLEX PROTEIN 10"/>
    <property type="match status" value="1"/>
</dbReference>
<dbReference type="PROSITE" id="PS50096">
    <property type="entry name" value="IQ"/>
    <property type="match status" value="1"/>
</dbReference>
<comment type="similarity">
    <text evidence="3">Belongs to the DRC10 family.</text>
</comment>
<keyword evidence="9" id="KW-0966">Cell projection</keyword>
<feature type="compositionally biased region" description="Basic residues" evidence="10">
    <location>
        <begin position="701"/>
        <end position="718"/>
    </location>
</feature>
<evidence type="ECO:0000256" key="10">
    <source>
        <dbReference type="SAM" id="MobiDB-lite"/>
    </source>
</evidence>
<accession>A0AAV2ZB85</accession>
<keyword evidence="8" id="KW-0206">Cytoskeleton</keyword>
<name>A0AAV2ZB85_9STRA</name>
<gene>
    <name evidence="11" type="ORF">N0F65_012011</name>
</gene>
<keyword evidence="5" id="KW-0963">Cytoplasm</keyword>